<dbReference type="InterPro" id="IPR018060">
    <property type="entry name" value="HTH_AraC"/>
</dbReference>
<gene>
    <name evidence="4" type="ORF">HNP33_000463</name>
</gene>
<dbReference type="PANTHER" id="PTHR11019:SF199">
    <property type="entry name" value="HTH-TYPE TRANSCRIPTIONAL REGULATOR NIMR"/>
    <property type="match status" value="1"/>
</dbReference>
<evidence type="ECO:0000256" key="1">
    <source>
        <dbReference type="ARBA" id="ARBA00023015"/>
    </source>
</evidence>
<keyword evidence="2" id="KW-0804">Transcription</keyword>
<dbReference type="PROSITE" id="PS01124">
    <property type="entry name" value="HTH_ARAC_FAMILY_2"/>
    <property type="match status" value="1"/>
</dbReference>
<dbReference type="InterPro" id="IPR014710">
    <property type="entry name" value="RmlC-like_jellyroll"/>
</dbReference>
<protein>
    <submittedName>
        <fullName evidence="4">AraC-like DNA-binding protein</fullName>
    </submittedName>
</protein>
<evidence type="ECO:0000313" key="5">
    <source>
        <dbReference type="Proteomes" id="UP000562492"/>
    </source>
</evidence>
<proteinExistence type="predicted"/>
<dbReference type="Gene3D" id="2.60.120.10">
    <property type="entry name" value="Jelly Rolls"/>
    <property type="match status" value="1"/>
</dbReference>
<dbReference type="Pfam" id="PF12833">
    <property type="entry name" value="HTH_18"/>
    <property type="match status" value="1"/>
</dbReference>
<dbReference type="InterPro" id="IPR013096">
    <property type="entry name" value="Cupin_2"/>
</dbReference>
<dbReference type="PANTHER" id="PTHR11019">
    <property type="entry name" value="HTH-TYPE TRANSCRIPTIONAL REGULATOR NIMR"/>
    <property type="match status" value="1"/>
</dbReference>
<evidence type="ECO:0000256" key="2">
    <source>
        <dbReference type="ARBA" id="ARBA00023163"/>
    </source>
</evidence>
<keyword evidence="5" id="KW-1185">Reference proteome</keyword>
<feature type="domain" description="HTH araC/xylS-type" evidence="3">
    <location>
        <begin position="134"/>
        <end position="231"/>
    </location>
</feature>
<accession>A0ABR6RB91</accession>
<dbReference type="Proteomes" id="UP000562492">
    <property type="component" value="Unassembled WGS sequence"/>
</dbReference>
<keyword evidence="1" id="KW-0805">Transcription regulation</keyword>
<dbReference type="EMBL" id="JACHKZ010000002">
    <property type="protein sequence ID" value="MBB6576415.1"/>
    <property type="molecule type" value="Genomic_DNA"/>
</dbReference>
<dbReference type="SMART" id="SM00342">
    <property type="entry name" value="HTH_ARAC"/>
    <property type="match status" value="1"/>
</dbReference>
<organism evidence="4 5">
    <name type="scientific">Comamonas odontotermitis</name>
    <dbReference type="NCBI Taxonomy" id="379895"/>
    <lineage>
        <taxon>Bacteria</taxon>
        <taxon>Pseudomonadati</taxon>
        <taxon>Pseudomonadota</taxon>
        <taxon>Betaproteobacteria</taxon>
        <taxon>Burkholderiales</taxon>
        <taxon>Comamonadaceae</taxon>
        <taxon>Comamonas</taxon>
    </lineage>
</organism>
<evidence type="ECO:0000259" key="3">
    <source>
        <dbReference type="PROSITE" id="PS01124"/>
    </source>
</evidence>
<dbReference type="SUPFAM" id="SSF46689">
    <property type="entry name" value="Homeodomain-like"/>
    <property type="match status" value="1"/>
</dbReference>
<dbReference type="Pfam" id="PF07883">
    <property type="entry name" value="Cupin_2"/>
    <property type="match status" value="1"/>
</dbReference>
<dbReference type="Gene3D" id="1.10.10.60">
    <property type="entry name" value="Homeodomain-like"/>
    <property type="match status" value="1"/>
</dbReference>
<dbReference type="SUPFAM" id="SSF51182">
    <property type="entry name" value="RmlC-like cupins"/>
    <property type="match status" value="1"/>
</dbReference>
<dbReference type="InterPro" id="IPR011051">
    <property type="entry name" value="RmlC_Cupin_sf"/>
</dbReference>
<evidence type="ECO:0000313" key="4">
    <source>
        <dbReference type="EMBL" id="MBB6576415.1"/>
    </source>
</evidence>
<reference evidence="4 5" key="1">
    <citation type="submission" date="2020-08" db="EMBL/GenBank/DDBJ databases">
        <title>Functional genomics of gut bacteria from endangered species of beetles.</title>
        <authorList>
            <person name="Carlos-Shanley C."/>
        </authorList>
    </citation>
    <scope>NUCLEOTIDE SEQUENCE [LARGE SCALE GENOMIC DNA]</scope>
    <source>
        <strain evidence="4 5">S00124</strain>
    </source>
</reference>
<comment type="caution">
    <text evidence="4">The sequence shown here is derived from an EMBL/GenBank/DDBJ whole genome shotgun (WGS) entry which is preliminary data.</text>
</comment>
<sequence>MSDLHLHSPLLAPDYSVRHYSGEQQAHSHGHVQLLYALAGRMELEVDGKAAYVDTASGVVIPAGATHAYLAQHGSAIAVVDAPEQAGLAQLRRFAAPTAAWLGTHASQGTMAEAYLAWVLQSPVLLQRRALDVQAITRAVQADLAADWPTAQLAALAHLSAQRFHVRWQELTGRTPQQWLRDLRLDAASRALAAGEPLETTALRCGYSSASALAYALRRDRGVGSRSLRRRAPSIR</sequence>
<name>A0ABR6RB91_9BURK</name>
<dbReference type="RefSeq" id="WP_184704872.1">
    <property type="nucleotide sequence ID" value="NZ_JACHKZ010000002.1"/>
</dbReference>
<dbReference type="InterPro" id="IPR009057">
    <property type="entry name" value="Homeodomain-like_sf"/>
</dbReference>